<dbReference type="Proteomes" id="UP000267342">
    <property type="component" value="Chromosome"/>
</dbReference>
<keyword evidence="1" id="KW-0240">DNA-directed RNA polymerase</keyword>
<keyword evidence="2" id="KW-1185">Reference proteome</keyword>
<evidence type="ECO:0000313" key="2">
    <source>
        <dbReference type="Proteomes" id="UP000267342"/>
    </source>
</evidence>
<dbReference type="EMBL" id="AP018933">
    <property type="protein sequence ID" value="BBG30126.1"/>
    <property type="molecule type" value="Genomic_DNA"/>
</dbReference>
<proteinExistence type="predicted"/>
<dbReference type="STRING" id="1123510.GCA_000620025_00358"/>
<accession>A0A348HES4</accession>
<protein>
    <submittedName>
        <fullName evidence="1">DNA-directed RNA polymerase, sigma subunit</fullName>
    </submittedName>
</protein>
<dbReference type="InterPro" id="IPR019621">
    <property type="entry name" value="DUF2491"/>
</dbReference>
<name>A0A348HES4_9GAMM</name>
<sequence length="219" mass="25091">MSRLFGTIKNLWESRQRTDEASDTVTPFQLKSGATVVIDSVLPLLLRDHSPIEPFTQESVWSVGIIDLGQSTYLHRFYFDDEDYWLQVLSHGQRDAQGEDLILFVYEESLSVTSETELKRLAGPQSDIGLPEYEYDGCTFYRQWGSEEGQTELVPLAEQVRSPEEHYKINHLSMLYARDIDLTDRREFLLFSVEEDADGNISITTSRGVTLMPSDIQVI</sequence>
<dbReference type="Pfam" id="PF10679">
    <property type="entry name" value="DUF2491"/>
    <property type="match status" value="1"/>
</dbReference>
<reference evidence="1 2" key="1">
    <citation type="submission" date="2018-09" db="EMBL/GenBank/DDBJ databases">
        <title>Zymobacter palmae IAM14233 (=T109) whole genome analysis.</title>
        <authorList>
            <person name="Yanase H."/>
        </authorList>
    </citation>
    <scope>NUCLEOTIDE SEQUENCE [LARGE SCALE GENOMIC DNA]</scope>
    <source>
        <strain evidence="1 2">IAM14233</strain>
    </source>
</reference>
<gene>
    <name evidence="1" type="ORF">ZBT109_1366</name>
</gene>
<dbReference type="OrthoDB" id="6148994at2"/>
<dbReference type="RefSeq" id="WP_027705721.1">
    <property type="nucleotide sequence ID" value="NZ_AP018933.1"/>
</dbReference>
<dbReference type="GO" id="GO:0000428">
    <property type="term" value="C:DNA-directed RNA polymerase complex"/>
    <property type="evidence" value="ECO:0007669"/>
    <property type="project" value="UniProtKB-KW"/>
</dbReference>
<dbReference type="KEGG" id="zpl:ZBT109_1366"/>
<evidence type="ECO:0000313" key="1">
    <source>
        <dbReference type="EMBL" id="BBG30126.1"/>
    </source>
</evidence>
<keyword evidence="1" id="KW-0804">Transcription</keyword>
<organism evidence="1 2">
    <name type="scientific">Zymobacter palmae</name>
    <dbReference type="NCBI Taxonomy" id="33074"/>
    <lineage>
        <taxon>Bacteria</taxon>
        <taxon>Pseudomonadati</taxon>
        <taxon>Pseudomonadota</taxon>
        <taxon>Gammaproteobacteria</taxon>
        <taxon>Oceanospirillales</taxon>
        <taxon>Halomonadaceae</taxon>
        <taxon>Zymobacter group</taxon>
        <taxon>Zymobacter</taxon>
    </lineage>
</organism>
<dbReference type="AlphaFoldDB" id="A0A348HES4"/>